<dbReference type="OrthoDB" id="2353056at2"/>
<proteinExistence type="predicted"/>
<evidence type="ECO:0000313" key="1">
    <source>
        <dbReference type="EMBL" id="ANB62264.1"/>
    </source>
</evidence>
<evidence type="ECO:0008006" key="3">
    <source>
        <dbReference type="Google" id="ProtNLM"/>
    </source>
</evidence>
<dbReference type="RefSeq" id="WP_066327581.1">
    <property type="nucleotide sequence ID" value="NZ_CP015439.1"/>
</dbReference>
<dbReference type="PATRIC" id="fig|294699.3.peg.3135"/>
<dbReference type="AlphaFoldDB" id="A0A167TTF6"/>
<evidence type="ECO:0000313" key="2">
    <source>
        <dbReference type="Proteomes" id="UP000076865"/>
    </source>
</evidence>
<accession>A0A167TTF6</accession>
<dbReference type="Proteomes" id="UP000076865">
    <property type="component" value="Plasmid pDSM15939_1"/>
</dbReference>
<keyword evidence="1" id="KW-0614">Plasmid</keyword>
<dbReference type="EMBL" id="CP015439">
    <property type="protein sequence ID" value="ANB62264.1"/>
    <property type="molecule type" value="Genomic_DNA"/>
</dbReference>
<dbReference type="KEGG" id="aamy:GFC30_3032"/>
<geneLocation type="plasmid" evidence="2">
    <name>pdsm15939_1</name>
</geneLocation>
<sequence length="129" mass="14772">MSVWNKWKYVFTNHCETKEAHEDERLRSRYYKATNGQAMKAVKELLQSSSQYELLSVSEERGEFSATTRSGKKAFIVITVISVRPLETAIDFSVTTGTTFDFGFSRRVILDLYEQLDKRLPYIGSGING</sequence>
<reference evidence="1 2" key="1">
    <citation type="journal article" date="2006" name="Syst. Appl. Microbiol.">
        <title>Anoxybacillus amylolyticus sp. nov., a thermophilic amylase producing bacterium isolated from Mount Rittmann (Antarctica).</title>
        <authorList>
            <person name="Poli A."/>
            <person name="Esposito E."/>
            <person name="Lama L."/>
            <person name="Orlando P."/>
            <person name="Nicolaus G."/>
            <person name="de Appolonia F."/>
            <person name="Gambacorta A."/>
            <person name="Nicolaus B."/>
        </authorList>
    </citation>
    <scope>NUCLEOTIDE SEQUENCE [LARGE SCALE GENOMIC DNA]</scope>
    <source>
        <strain evidence="1 2">DSM 15939</strain>
        <plasmid evidence="2">Plasmid pdsm15939_1</plasmid>
    </source>
</reference>
<organism evidence="1 2">
    <name type="scientific">Anoxybacteroides amylolyticum</name>
    <dbReference type="NCBI Taxonomy" id="294699"/>
    <lineage>
        <taxon>Bacteria</taxon>
        <taxon>Bacillati</taxon>
        <taxon>Bacillota</taxon>
        <taxon>Bacilli</taxon>
        <taxon>Bacillales</taxon>
        <taxon>Anoxybacillaceae</taxon>
        <taxon>Anoxybacteroides</taxon>
    </lineage>
</organism>
<protein>
    <recommendedName>
        <fullName evidence="3">Cytosolic protein</fullName>
    </recommendedName>
</protein>
<keyword evidence="2" id="KW-1185">Reference proteome</keyword>
<name>A0A167TTF6_9BACL</name>
<gene>
    <name evidence="1" type="ORF">GFC30_3032</name>
</gene>